<sequence length="605" mass="65680">MNGKNHVLAEPAAAIGTDQVIQSGLQFHQQGAFDKAARLYEKVLKKEPGNLAALNFLADARLREGKPARAVQTAQKALKLKGDMPGTLFILGNALSAMGRHAEAARQLEEAIRLKPDYADAYLSLGNAYRELGEGGKSLAAYEKLSDLSPDFAEARFNLANAYRREGLLEEAADEYAETLRLDPRMAVAHSNLAGTLSKLNRPEAALDHAQKALALDPVLSTAYVNAGNALKTLGDLTAAEAQYRHALEHADEDASTHGLLATSLQGQGRFEEAFAEYAHARKLDPRSDLILGDLSTAQLAAGHLGEGWDNHEARFKAGTNIGNRDFPGVPRWNGEPLDGKTILVWKEQGIGDDIRYISCLPDLLAAKPENATCRVETDPRLIKLYARSFPGAIIEGIGANDAAEDIDYQIPMGSLARLYRRSLDAFPATPGYLVPDPERRQELRAWVDGLGEGLKVGFAWRSGNMGEGRSVHYTQIEDWAELLALKGIELVNLQYGAVESELKRAEEKTGRVIHQAELDLFNDLDGAAALTASLDLVISAGTSVADMAGAVGTPTFIYAPAFHPMMLGTDHLPWYPAMQAFARKWNEPMAQVVEKITAALTARL</sequence>
<dbReference type="PANTHER" id="PTHR44858:SF17">
    <property type="match status" value="1"/>
</dbReference>
<dbReference type="InterPro" id="IPR019734">
    <property type="entry name" value="TPR_rpt"/>
</dbReference>
<dbReference type="SMART" id="SM00028">
    <property type="entry name" value="TPR"/>
    <property type="match status" value="8"/>
</dbReference>
<dbReference type="Pfam" id="PF13414">
    <property type="entry name" value="TPR_11"/>
    <property type="match status" value="1"/>
</dbReference>
<feature type="repeat" description="TPR" evidence="3">
    <location>
        <begin position="85"/>
        <end position="118"/>
    </location>
</feature>
<dbReference type="PROSITE" id="PS50005">
    <property type="entry name" value="TPR"/>
    <property type="match status" value="4"/>
</dbReference>
<dbReference type="AlphaFoldDB" id="A0A081B9M7"/>
<feature type="repeat" description="TPR" evidence="3">
    <location>
        <begin position="153"/>
        <end position="186"/>
    </location>
</feature>
<dbReference type="PROSITE" id="PS50293">
    <property type="entry name" value="TPR_REGION"/>
    <property type="match status" value="1"/>
</dbReference>
<accession>A0A081B9M7</accession>
<dbReference type="RefSeq" id="WP_052379250.1">
    <property type="nucleotide sequence ID" value="NZ_BBIO01000005.1"/>
</dbReference>
<dbReference type="STRING" id="1333998.M2A_1244"/>
<dbReference type="Pfam" id="PF13374">
    <property type="entry name" value="TPR_10"/>
    <property type="match status" value="1"/>
</dbReference>
<dbReference type="Gene3D" id="1.25.40.10">
    <property type="entry name" value="Tetratricopeptide repeat domain"/>
    <property type="match status" value="1"/>
</dbReference>
<dbReference type="EMBL" id="BBIO01000005">
    <property type="protein sequence ID" value="GAK44745.1"/>
    <property type="molecule type" value="Genomic_DNA"/>
</dbReference>
<keyword evidence="1" id="KW-0677">Repeat</keyword>
<feature type="repeat" description="TPR" evidence="3">
    <location>
        <begin position="119"/>
        <end position="152"/>
    </location>
</feature>
<dbReference type="Pfam" id="PF14559">
    <property type="entry name" value="TPR_19"/>
    <property type="match status" value="1"/>
</dbReference>
<keyword evidence="5" id="KW-1185">Reference proteome</keyword>
<dbReference type="SUPFAM" id="SSF48452">
    <property type="entry name" value="TPR-like"/>
    <property type="match status" value="2"/>
</dbReference>
<keyword evidence="2 3" id="KW-0802">TPR repeat</keyword>
<dbReference type="PANTHER" id="PTHR44858">
    <property type="entry name" value="TETRATRICOPEPTIDE REPEAT PROTEIN 6"/>
    <property type="match status" value="1"/>
</dbReference>
<evidence type="ECO:0000256" key="2">
    <source>
        <dbReference type="ARBA" id="ARBA00022803"/>
    </source>
</evidence>
<evidence type="ECO:0000313" key="4">
    <source>
        <dbReference type="EMBL" id="GAK44745.1"/>
    </source>
</evidence>
<dbReference type="Pfam" id="PF13181">
    <property type="entry name" value="TPR_8"/>
    <property type="match status" value="2"/>
</dbReference>
<evidence type="ECO:0000256" key="1">
    <source>
        <dbReference type="ARBA" id="ARBA00022737"/>
    </source>
</evidence>
<dbReference type="InterPro" id="IPR050498">
    <property type="entry name" value="Ycf3"/>
</dbReference>
<protein>
    <submittedName>
        <fullName evidence="4">TPR repeat-containing protein</fullName>
    </submittedName>
</protein>
<evidence type="ECO:0000256" key="3">
    <source>
        <dbReference type="PROSITE-ProRule" id="PRU00339"/>
    </source>
</evidence>
<evidence type="ECO:0000313" key="5">
    <source>
        <dbReference type="Proteomes" id="UP000028702"/>
    </source>
</evidence>
<proteinExistence type="predicted"/>
<organism evidence="4 5">
    <name type="scientific">Tepidicaulis marinus</name>
    <dbReference type="NCBI Taxonomy" id="1333998"/>
    <lineage>
        <taxon>Bacteria</taxon>
        <taxon>Pseudomonadati</taxon>
        <taxon>Pseudomonadota</taxon>
        <taxon>Alphaproteobacteria</taxon>
        <taxon>Hyphomicrobiales</taxon>
        <taxon>Parvibaculaceae</taxon>
        <taxon>Tepidicaulis</taxon>
    </lineage>
</organism>
<dbReference type="InterPro" id="IPR011990">
    <property type="entry name" value="TPR-like_helical_dom_sf"/>
</dbReference>
<dbReference type="Proteomes" id="UP000028702">
    <property type="component" value="Unassembled WGS sequence"/>
</dbReference>
<feature type="repeat" description="TPR" evidence="3">
    <location>
        <begin position="17"/>
        <end position="50"/>
    </location>
</feature>
<comment type="caution">
    <text evidence="4">The sequence shown here is derived from an EMBL/GenBank/DDBJ whole genome shotgun (WGS) entry which is preliminary data.</text>
</comment>
<name>A0A081B9M7_9HYPH</name>
<gene>
    <name evidence="4" type="ORF">M2A_1244</name>
</gene>
<reference evidence="4 5" key="1">
    <citation type="submission" date="2014-07" db="EMBL/GenBank/DDBJ databases">
        <title>Tepidicaulis marinum gen. nov., sp. nov., a novel marine bacterium denitrifying nitrate to nitrous oxide strictly under microaerobic conditions.</title>
        <authorList>
            <person name="Takeuchi M."/>
            <person name="Yamagishi T."/>
            <person name="Kamagata Y."/>
            <person name="Oshima K."/>
            <person name="Hattori M."/>
            <person name="Katayama T."/>
            <person name="Hanada S."/>
            <person name="Tamaki H."/>
            <person name="Marumo K."/>
            <person name="Maeda H."/>
            <person name="Nedachi M."/>
            <person name="Iwasaki W."/>
            <person name="Suwa Y."/>
            <person name="Sakata S."/>
        </authorList>
    </citation>
    <scope>NUCLEOTIDE SEQUENCE [LARGE SCALE GENOMIC DNA]</scope>
    <source>
        <strain evidence="4 5">MA2</strain>
    </source>
</reference>
<dbReference type="SUPFAM" id="SSF53756">
    <property type="entry name" value="UDP-Glycosyltransferase/glycogen phosphorylase"/>
    <property type="match status" value="1"/>
</dbReference>
<dbReference type="eggNOG" id="COG0457">
    <property type="taxonomic scope" value="Bacteria"/>
</dbReference>